<dbReference type="AlphaFoldDB" id="A0A7L1UNZ0"/>
<dbReference type="EMBL" id="VXBS01000022">
    <property type="protein sequence ID" value="NXO74742.1"/>
    <property type="molecule type" value="Genomic_DNA"/>
</dbReference>
<proteinExistence type="predicted"/>
<dbReference type="Pfam" id="PF00429">
    <property type="entry name" value="TLV_coat"/>
    <property type="match status" value="1"/>
</dbReference>
<dbReference type="InterPro" id="IPR018154">
    <property type="entry name" value="TLV/ENV_coat_polyprotein"/>
</dbReference>
<organism evidence="1 2">
    <name type="scientific">Sitta europaea</name>
    <name type="common">Eurasian nuthatch</name>
    <dbReference type="NCBI Taxonomy" id="50251"/>
    <lineage>
        <taxon>Eukaryota</taxon>
        <taxon>Metazoa</taxon>
        <taxon>Chordata</taxon>
        <taxon>Craniata</taxon>
        <taxon>Vertebrata</taxon>
        <taxon>Euteleostomi</taxon>
        <taxon>Archelosauria</taxon>
        <taxon>Archosauria</taxon>
        <taxon>Dinosauria</taxon>
        <taxon>Saurischia</taxon>
        <taxon>Theropoda</taxon>
        <taxon>Coelurosauria</taxon>
        <taxon>Aves</taxon>
        <taxon>Neognathae</taxon>
        <taxon>Neoaves</taxon>
        <taxon>Telluraves</taxon>
        <taxon>Australaves</taxon>
        <taxon>Passeriformes</taxon>
        <taxon>Sittidae</taxon>
        <taxon>Sitta</taxon>
    </lineage>
</organism>
<reference evidence="1 2" key="1">
    <citation type="submission" date="2019-09" db="EMBL/GenBank/DDBJ databases">
        <title>Bird 10,000 Genomes (B10K) Project - Family phase.</title>
        <authorList>
            <person name="Zhang G."/>
        </authorList>
    </citation>
    <scope>NUCLEOTIDE SEQUENCE [LARGE SCALE GENOMIC DNA]</scope>
    <source>
        <strain evidence="1">B10K-DU-002-25</strain>
        <tissue evidence="1">Muscle</tissue>
    </source>
</reference>
<comment type="caution">
    <text evidence="1">The sequence shown here is derived from an EMBL/GenBank/DDBJ whole genome shotgun (WGS) entry which is preliminary data.</text>
</comment>
<sequence length="84" mass="9567">PETNFLWKLLNTTYQVLNSTNPNVTEHCWLCYDIRPPFYEAVGVASRPKRINSTNAAQCLWEIENGRKQGITMQHVSGQGRCIG</sequence>
<name>A0A7L1UNZ0_SITEU</name>
<protein>
    <submittedName>
        <fullName evidence="1">ENV1 protein</fullName>
    </submittedName>
</protein>
<gene>
    <name evidence="1" type="primary">Env1_0</name>
    <name evidence="1" type="ORF">SITEUR_R14858</name>
</gene>
<evidence type="ECO:0000313" key="1">
    <source>
        <dbReference type="EMBL" id="NXO74742.1"/>
    </source>
</evidence>
<feature type="non-terminal residue" evidence="1">
    <location>
        <position position="1"/>
    </location>
</feature>
<keyword evidence="2" id="KW-1185">Reference proteome</keyword>
<accession>A0A7L1UNZ0</accession>
<dbReference type="Proteomes" id="UP000583915">
    <property type="component" value="Unassembled WGS sequence"/>
</dbReference>
<evidence type="ECO:0000313" key="2">
    <source>
        <dbReference type="Proteomes" id="UP000583915"/>
    </source>
</evidence>
<feature type="non-terminal residue" evidence="1">
    <location>
        <position position="84"/>
    </location>
</feature>